<dbReference type="SMART" id="SM00450">
    <property type="entry name" value="RHOD"/>
    <property type="match status" value="1"/>
</dbReference>
<dbReference type="Pfam" id="PF00581">
    <property type="entry name" value="Rhodanese"/>
    <property type="match status" value="1"/>
</dbReference>
<evidence type="ECO:0000313" key="4">
    <source>
        <dbReference type="Proteomes" id="UP000636458"/>
    </source>
</evidence>
<evidence type="ECO:0000313" key="3">
    <source>
        <dbReference type="EMBL" id="MBK4348114.1"/>
    </source>
</evidence>
<keyword evidence="4" id="KW-1185">Reference proteome</keyword>
<accession>A0A934SPQ2</accession>
<dbReference type="InterPro" id="IPR001763">
    <property type="entry name" value="Rhodanese-like_dom"/>
</dbReference>
<dbReference type="RefSeq" id="WP_200555062.1">
    <property type="nucleotide sequence ID" value="NZ_JAEPES010000001.1"/>
</dbReference>
<dbReference type="EMBL" id="JAEPES010000001">
    <property type="protein sequence ID" value="MBK4346763.1"/>
    <property type="molecule type" value="Genomic_DNA"/>
</dbReference>
<dbReference type="Gene3D" id="3.40.250.10">
    <property type="entry name" value="Rhodanese-like domain"/>
    <property type="match status" value="1"/>
</dbReference>
<sequence length="112" mass="11909">MAGIPEISAANAITAVAEGAWLMDVREQDEWDRGHAPGAHLVPTSRLNELLGEVPTDQKVLVVCHSGMRSARVTAALLREDYDVINVEGGMMAWADAGGALETDGEDAPRVD</sequence>
<dbReference type="PANTHER" id="PTHR43031">
    <property type="entry name" value="FAD-DEPENDENT OXIDOREDUCTASE"/>
    <property type="match status" value="1"/>
</dbReference>
<feature type="domain" description="Rhodanese" evidence="1">
    <location>
        <begin position="16"/>
        <end position="103"/>
    </location>
</feature>
<gene>
    <name evidence="2" type="ORF">IV501_03885</name>
    <name evidence="3" type="ORF">IV501_10740</name>
</gene>
<reference evidence="2" key="1">
    <citation type="submission" date="2021-01" db="EMBL/GenBank/DDBJ databases">
        <title>Lacisediminihabitans sp. nov. strain G11-30, isolated from Antarctic Soil.</title>
        <authorList>
            <person name="Li J."/>
        </authorList>
    </citation>
    <scope>NUCLEOTIDE SEQUENCE</scope>
    <source>
        <strain evidence="2">G11-30</strain>
    </source>
</reference>
<dbReference type="AlphaFoldDB" id="A0A934SPQ2"/>
<protein>
    <submittedName>
        <fullName evidence="2">Rhodanese-like domain-containing protein</fullName>
    </submittedName>
</protein>
<dbReference type="InterPro" id="IPR050229">
    <property type="entry name" value="GlpE_sulfurtransferase"/>
</dbReference>
<dbReference type="SUPFAM" id="SSF52821">
    <property type="entry name" value="Rhodanese/Cell cycle control phosphatase"/>
    <property type="match status" value="1"/>
</dbReference>
<proteinExistence type="predicted"/>
<comment type="caution">
    <text evidence="2">The sequence shown here is derived from an EMBL/GenBank/DDBJ whole genome shotgun (WGS) entry which is preliminary data.</text>
</comment>
<evidence type="ECO:0000313" key="2">
    <source>
        <dbReference type="EMBL" id="MBK4346763.1"/>
    </source>
</evidence>
<dbReference type="CDD" id="cd00158">
    <property type="entry name" value="RHOD"/>
    <property type="match status" value="1"/>
</dbReference>
<dbReference type="InterPro" id="IPR036873">
    <property type="entry name" value="Rhodanese-like_dom_sf"/>
</dbReference>
<organism evidence="2 4">
    <name type="scientific">Lacisediminihabitans changchengi</name>
    <dbReference type="NCBI Taxonomy" id="2787634"/>
    <lineage>
        <taxon>Bacteria</taxon>
        <taxon>Bacillati</taxon>
        <taxon>Actinomycetota</taxon>
        <taxon>Actinomycetes</taxon>
        <taxon>Micrococcales</taxon>
        <taxon>Microbacteriaceae</taxon>
        <taxon>Lacisediminihabitans</taxon>
    </lineage>
</organism>
<dbReference type="Proteomes" id="UP000636458">
    <property type="component" value="Unassembled WGS sequence"/>
</dbReference>
<dbReference type="EMBL" id="JAEPES010000003">
    <property type="protein sequence ID" value="MBK4348114.1"/>
    <property type="molecule type" value="Genomic_DNA"/>
</dbReference>
<dbReference type="PANTHER" id="PTHR43031:SF1">
    <property type="entry name" value="PYRIDINE NUCLEOTIDE-DISULPHIDE OXIDOREDUCTASE"/>
    <property type="match status" value="1"/>
</dbReference>
<dbReference type="PROSITE" id="PS50206">
    <property type="entry name" value="RHODANESE_3"/>
    <property type="match status" value="1"/>
</dbReference>
<name>A0A934SPQ2_9MICO</name>
<evidence type="ECO:0000259" key="1">
    <source>
        <dbReference type="PROSITE" id="PS50206"/>
    </source>
</evidence>